<sequence>MKACSVEQAFFIVLNFLTHRNIELVSKKNIKEKQISLT</sequence>
<evidence type="ECO:0000313" key="2">
    <source>
        <dbReference type="Proteomes" id="UP000290433"/>
    </source>
</evidence>
<comment type="caution">
    <text evidence="1">The sequence shown here is derived from an EMBL/GenBank/DDBJ whole genome shotgun (WGS) entry which is preliminary data.</text>
</comment>
<gene>
    <name evidence="1" type="ORF">NU08_4348</name>
</gene>
<proteinExistence type="predicted"/>
<organism evidence="1 2">
    <name type="scientific">Flavobacterium anhuiense</name>
    <dbReference type="NCBI Taxonomy" id="459526"/>
    <lineage>
        <taxon>Bacteria</taxon>
        <taxon>Pseudomonadati</taxon>
        <taxon>Bacteroidota</taxon>
        <taxon>Flavobacteriia</taxon>
        <taxon>Flavobacteriales</taxon>
        <taxon>Flavobacteriaceae</taxon>
        <taxon>Flavobacterium</taxon>
    </lineage>
</organism>
<name>A0A444VSJ8_9FLAO</name>
<dbReference type="EMBL" id="JUIV01000027">
    <property type="protein sequence ID" value="RYJ36591.1"/>
    <property type="molecule type" value="Genomic_DNA"/>
</dbReference>
<accession>A0A444VSJ8</accession>
<dbReference type="Proteomes" id="UP000290433">
    <property type="component" value="Unassembled WGS sequence"/>
</dbReference>
<dbReference type="AlphaFoldDB" id="A0A444VSJ8"/>
<evidence type="ECO:0000313" key="1">
    <source>
        <dbReference type="EMBL" id="RYJ36591.1"/>
    </source>
</evidence>
<protein>
    <submittedName>
        <fullName evidence="1">Uncharacterized protein</fullName>
    </submittedName>
</protein>
<reference evidence="1 2" key="1">
    <citation type="submission" date="2014-12" db="EMBL/GenBank/DDBJ databases">
        <title>Genome sequence of Flavobacterium anhuiense RCM74.</title>
        <authorList>
            <person name="Kim J.F."/>
            <person name="Song J.Y."/>
            <person name="Kwak M.-J."/>
            <person name="Lee S.-W."/>
        </authorList>
    </citation>
    <scope>NUCLEOTIDE SEQUENCE [LARGE SCALE GENOMIC DNA]</scope>
    <source>
        <strain evidence="1 2">RCM74</strain>
    </source>
</reference>